<gene>
    <name evidence="10" type="primary">miaA</name>
    <name evidence="14" type="ORF">PL11_008680</name>
</gene>
<comment type="caution">
    <text evidence="10">Lacks conserved residue(s) required for the propagation of feature annotation.</text>
</comment>
<dbReference type="GO" id="GO:0052381">
    <property type="term" value="F:tRNA dimethylallyltransferase activity"/>
    <property type="evidence" value="ECO:0007669"/>
    <property type="project" value="UniProtKB-UniRule"/>
</dbReference>
<evidence type="ECO:0000256" key="13">
    <source>
        <dbReference type="RuleBase" id="RU003785"/>
    </source>
</evidence>
<accession>A0A1S6QK70</accession>
<evidence type="ECO:0000256" key="3">
    <source>
        <dbReference type="ARBA" id="ARBA00005842"/>
    </source>
</evidence>
<dbReference type="Pfam" id="PF01715">
    <property type="entry name" value="IPPT"/>
    <property type="match status" value="1"/>
</dbReference>
<organism evidence="14 15">
    <name type="scientific">Lentilactobacillus curieae</name>
    <dbReference type="NCBI Taxonomy" id="1138822"/>
    <lineage>
        <taxon>Bacteria</taxon>
        <taxon>Bacillati</taxon>
        <taxon>Bacillota</taxon>
        <taxon>Bacilli</taxon>
        <taxon>Lactobacillales</taxon>
        <taxon>Lactobacillaceae</taxon>
        <taxon>Lentilactobacillus</taxon>
    </lineage>
</organism>
<feature type="site" description="Interaction with substrate tRNA" evidence="10">
    <location>
        <position position="100"/>
    </location>
</feature>
<sequence>MHKVLAIVGPTAVGKTSLSIEMAKQLNGEIISGDSMQVYRGLDIGTAKVTPKEMQGVTHHLINICDVHERYTAAKFVADATKAINEIEKNGKLPIIAGGTGFYLQALNQGMNLGGNTNSETRSKLMDQAKADGPEKMHEWLSKVDPQSGNKIPANNLRRVVRALEVYLDTGQRFSEQKNADQLFDFHYVALTTERNLLYDRINRRVDMMVDDGLIQEARWLLEQGGRELPASQGIGYHEFFDFFEGKVTENEAISKVKQDSRHYAKRQLTWFRNKVVANWYNLIEKENTISEIISDTRNWLK</sequence>
<dbReference type="InterPro" id="IPR039657">
    <property type="entry name" value="Dimethylallyltransferase"/>
</dbReference>
<dbReference type="GO" id="GO:0005524">
    <property type="term" value="F:ATP binding"/>
    <property type="evidence" value="ECO:0007669"/>
    <property type="project" value="UniProtKB-UniRule"/>
</dbReference>
<keyword evidence="5 10" id="KW-0819">tRNA processing</keyword>
<dbReference type="PANTHER" id="PTHR11088">
    <property type="entry name" value="TRNA DIMETHYLALLYLTRANSFERASE"/>
    <property type="match status" value="1"/>
</dbReference>
<evidence type="ECO:0000313" key="14">
    <source>
        <dbReference type="EMBL" id="AQW21986.1"/>
    </source>
</evidence>
<evidence type="ECO:0000256" key="4">
    <source>
        <dbReference type="ARBA" id="ARBA00022679"/>
    </source>
</evidence>
<dbReference type="EC" id="2.5.1.75" evidence="10"/>
<protein>
    <recommendedName>
        <fullName evidence="10">tRNA dimethylallyltransferase</fullName>
        <ecNumber evidence="10">2.5.1.75</ecNumber>
    </recommendedName>
    <alternativeName>
        <fullName evidence="10">Dimethylallyl diphosphate:tRNA dimethylallyltransferase</fullName>
        <shortName evidence="10">DMAPP:tRNA dimethylallyltransferase</shortName>
        <shortName evidence="10">DMATase</shortName>
    </alternativeName>
    <alternativeName>
        <fullName evidence="10">Isopentenyl-diphosphate:tRNA isopentenyltransferase</fullName>
        <shortName evidence="10">IPP transferase</shortName>
        <shortName evidence="10">IPPT</shortName>
        <shortName evidence="10">IPTase</shortName>
    </alternativeName>
</protein>
<comment type="function">
    <text evidence="2 10 12">Catalyzes the transfer of a dimethylallyl group onto the adenine at position 37 in tRNAs that read codons beginning with uridine, leading to the formation of N6-(dimethylallyl)adenosine (i(6)A).</text>
</comment>
<dbReference type="Proteomes" id="UP000030361">
    <property type="component" value="Chromosome"/>
</dbReference>
<feature type="site" description="Interaction with substrate tRNA" evidence="10">
    <location>
        <position position="122"/>
    </location>
</feature>
<reference evidence="14 15" key="1">
    <citation type="journal article" date="2015" name="Genome Announc.">
        <title>Genome Sequence of Lactobacillus curieae CCTCC M 2011381T, a Novel Producer of Gamma-aminobutyric Acid.</title>
        <authorList>
            <person name="Wang Y."/>
            <person name="Wang Y."/>
            <person name="Lang C."/>
            <person name="Wei D."/>
            <person name="Xu P."/>
            <person name="Xie J."/>
        </authorList>
    </citation>
    <scope>NUCLEOTIDE SEQUENCE [LARGE SCALE GENOMIC DNA]</scope>
    <source>
        <strain evidence="14 15">CCTCC M 2011381</strain>
    </source>
</reference>
<keyword evidence="6 10" id="KW-0547">Nucleotide-binding</keyword>
<dbReference type="eggNOG" id="COG0324">
    <property type="taxonomic scope" value="Bacteria"/>
</dbReference>
<keyword evidence="7 10" id="KW-0067">ATP-binding</keyword>
<dbReference type="SUPFAM" id="SSF52540">
    <property type="entry name" value="P-loop containing nucleoside triphosphate hydrolases"/>
    <property type="match status" value="2"/>
</dbReference>
<dbReference type="Gene3D" id="3.40.50.300">
    <property type="entry name" value="P-loop containing nucleotide triphosphate hydrolases"/>
    <property type="match status" value="1"/>
</dbReference>
<evidence type="ECO:0000256" key="8">
    <source>
        <dbReference type="ARBA" id="ARBA00022842"/>
    </source>
</evidence>
<dbReference type="Gene3D" id="1.10.20.140">
    <property type="match status" value="1"/>
</dbReference>
<keyword evidence="15" id="KW-1185">Reference proteome</keyword>
<feature type="region of interest" description="Interaction with substrate tRNA" evidence="10">
    <location>
        <begin position="34"/>
        <end position="37"/>
    </location>
</feature>
<dbReference type="GO" id="GO:0006400">
    <property type="term" value="P:tRNA modification"/>
    <property type="evidence" value="ECO:0007669"/>
    <property type="project" value="TreeGrafter"/>
</dbReference>
<comment type="subunit">
    <text evidence="10">Monomer.</text>
</comment>
<evidence type="ECO:0000256" key="1">
    <source>
        <dbReference type="ARBA" id="ARBA00001946"/>
    </source>
</evidence>
<proteinExistence type="inferred from homology"/>
<dbReference type="InterPro" id="IPR027417">
    <property type="entry name" value="P-loop_NTPase"/>
</dbReference>
<keyword evidence="4 10" id="KW-0808">Transferase</keyword>
<dbReference type="KEGG" id="lcu:PL11_008680"/>
<comment type="cofactor">
    <cofactor evidence="1 10">
        <name>Mg(2+)</name>
        <dbReference type="ChEBI" id="CHEBI:18420"/>
    </cofactor>
</comment>
<comment type="catalytic activity">
    <reaction evidence="9 10 11">
        <text>adenosine(37) in tRNA + dimethylallyl diphosphate = N(6)-dimethylallyladenosine(37) in tRNA + diphosphate</text>
        <dbReference type="Rhea" id="RHEA:26482"/>
        <dbReference type="Rhea" id="RHEA-COMP:10162"/>
        <dbReference type="Rhea" id="RHEA-COMP:10375"/>
        <dbReference type="ChEBI" id="CHEBI:33019"/>
        <dbReference type="ChEBI" id="CHEBI:57623"/>
        <dbReference type="ChEBI" id="CHEBI:74411"/>
        <dbReference type="ChEBI" id="CHEBI:74415"/>
        <dbReference type="EC" id="2.5.1.75"/>
    </reaction>
</comment>
<evidence type="ECO:0000256" key="5">
    <source>
        <dbReference type="ARBA" id="ARBA00022694"/>
    </source>
</evidence>
<evidence type="ECO:0000256" key="10">
    <source>
        <dbReference type="HAMAP-Rule" id="MF_00185"/>
    </source>
</evidence>
<dbReference type="InterPro" id="IPR018022">
    <property type="entry name" value="IPT"/>
</dbReference>
<feature type="binding site" evidence="10">
    <location>
        <begin position="11"/>
        <end position="16"/>
    </location>
    <ligand>
        <name>substrate</name>
    </ligand>
</feature>
<dbReference type="HAMAP" id="MF_00185">
    <property type="entry name" value="IPP_trans"/>
    <property type="match status" value="1"/>
</dbReference>
<evidence type="ECO:0000256" key="12">
    <source>
        <dbReference type="RuleBase" id="RU003784"/>
    </source>
</evidence>
<dbReference type="EMBL" id="CP018906">
    <property type="protein sequence ID" value="AQW21986.1"/>
    <property type="molecule type" value="Genomic_DNA"/>
</dbReference>
<dbReference type="OrthoDB" id="9776390at2"/>
<evidence type="ECO:0000256" key="9">
    <source>
        <dbReference type="ARBA" id="ARBA00049563"/>
    </source>
</evidence>
<keyword evidence="8 10" id="KW-0460">Magnesium</keyword>
<evidence type="ECO:0000256" key="11">
    <source>
        <dbReference type="RuleBase" id="RU003783"/>
    </source>
</evidence>
<name>A0A1S6QK70_9LACO</name>
<evidence type="ECO:0000313" key="15">
    <source>
        <dbReference type="Proteomes" id="UP000030361"/>
    </source>
</evidence>
<dbReference type="PANTHER" id="PTHR11088:SF60">
    <property type="entry name" value="TRNA DIMETHYLALLYLTRANSFERASE"/>
    <property type="match status" value="1"/>
</dbReference>
<dbReference type="RefSeq" id="WP_035167272.1">
    <property type="nucleotide sequence ID" value="NZ_CP018906.1"/>
</dbReference>
<evidence type="ECO:0000256" key="2">
    <source>
        <dbReference type="ARBA" id="ARBA00003213"/>
    </source>
</evidence>
<evidence type="ECO:0000256" key="6">
    <source>
        <dbReference type="ARBA" id="ARBA00022741"/>
    </source>
</evidence>
<dbReference type="AlphaFoldDB" id="A0A1S6QK70"/>
<evidence type="ECO:0000256" key="7">
    <source>
        <dbReference type="ARBA" id="ARBA00022840"/>
    </source>
</evidence>
<feature type="binding site" evidence="10">
    <location>
        <begin position="9"/>
        <end position="16"/>
    </location>
    <ligand>
        <name>ATP</name>
        <dbReference type="ChEBI" id="CHEBI:30616"/>
    </ligand>
</feature>
<dbReference type="NCBIfam" id="TIGR00174">
    <property type="entry name" value="miaA"/>
    <property type="match status" value="1"/>
</dbReference>
<comment type="similarity">
    <text evidence="3 10 13">Belongs to the IPP transferase family.</text>
</comment>